<reference evidence="2" key="1">
    <citation type="submission" date="2023-08" db="EMBL/GenBank/DDBJ databases">
        <title>Pelteobagrus vachellii genome.</title>
        <authorList>
            <person name="Liu H."/>
        </authorList>
    </citation>
    <scope>NUCLEOTIDE SEQUENCE</scope>
    <source>
        <strain evidence="2">PRFRI_2022a</strain>
        <tissue evidence="2">Muscle</tissue>
    </source>
</reference>
<name>A0AA88LR65_TACVA</name>
<feature type="region of interest" description="Disordered" evidence="1">
    <location>
        <begin position="80"/>
        <end position="108"/>
    </location>
</feature>
<comment type="caution">
    <text evidence="2">The sequence shown here is derived from an EMBL/GenBank/DDBJ whole genome shotgun (WGS) entry which is preliminary data.</text>
</comment>
<dbReference type="Proteomes" id="UP001187315">
    <property type="component" value="Unassembled WGS sequence"/>
</dbReference>
<organism evidence="2 3">
    <name type="scientific">Tachysurus vachellii</name>
    <name type="common">Darkbarbel catfish</name>
    <name type="synonym">Pelteobagrus vachellii</name>
    <dbReference type="NCBI Taxonomy" id="175792"/>
    <lineage>
        <taxon>Eukaryota</taxon>
        <taxon>Metazoa</taxon>
        <taxon>Chordata</taxon>
        <taxon>Craniata</taxon>
        <taxon>Vertebrata</taxon>
        <taxon>Euteleostomi</taxon>
        <taxon>Actinopterygii</taxon>
        <taxon>Neopterygii</taxon>
        <taxon>Teleostei</taxon>
        <taxon>Ostariophysi</taxon>
        <taxon>Siluriformes</taxon>
        <taxon>Bagridae</taxon>
        <taxon>Tachysurus</taxon>
    </lineage>
</organism>
<dbReference type="AlphaFoldDB" id="A0AA88LR65"/>
<keyword evidence="3" id="KW-1185">Reference proteome</keyword>
<accession>A0AA88LR65</accession>
<evidence type="ECO:0000313" key="3">
    <source>
        <dbReference type="Proteomes" id="UP001187315"/>
    </source>
</evidence>
<proteinExistence type="predicted"/>
<feature type="compositionally biased region" description="Basic and acidic residues" evidence="1">
    <location>
        <begin position="80"/>
        <end position="93"/>
    </location>
</feature>
<gene>
    <name evidence="2" type="ORF">Q7C36_020574</name>
</gene>
<evidence type="ECO:0000256" key="1">
    <source>
        <dbReference type="SAM" id="MobiDB-lite"/>
    </source>
</evidence>
<protein>
    <submittedName>
        <fullName evidence="2">Uncharacterized protein</fullName>
    </submittedName>
</protein>
<evidence type="ECO:0000313" key="2">
    <source>
        <dbReference type="EMBL" id="KAK2821231.1"/>
    </source>
</evidence>
<dbReference type="EMBL" id="JAVHJS010000022">
    <property type="protein sequence ID" value="KAK2821231.1"/>
    <property type="molecule type" value="Genomic_DNA"/>
</dbReference>
<sequence>MERDDGDVLSDDDKYAEVFFSSPYVMSWTPGWDSTPQPPDLKQTQGDCMSPELSHAIGIKASLTGTPQGRREKRRLVLERIGEGEDGGRRWDASPDVDESDEVWHPRL</sequence>
<feature type="region of interest" description="Disordered" evidence="1">
    <location>
        <begin position="28"/>
        <end position="48"/>
    </location>
</feature>